<gene>
    <name evidence="1" type="ORF">PILCRDRAFT_812424</name>
</gene>
<organism evidence="1 2">
    <name type="scientific">Piloderma croceum (strain F 1598)</name>
    <dbReference type="NCBI Taxonomy" id="765440"/>
    <lineage>
        <taxon>Eukaryota</taxon>
        <taxon>Fungi</taxon>
        <taxon>Dikarya</taxon>
        <taxon>Basidiomycota</taxon>
        <taxon>Agaricomycotina</taxon>
        <taxon>Agaricomycetes</taxon>
        <taxon>Agaricomycetidae</taxon>
        <taxon>Atheliales</taxon>
        <taxon>Atheliaceae</taxon>
        <taxon>Piloderma</taxon>
    </lineage>
</organism>
<dbReference type="HOGENOM" id="CLU_3033163_0_0_1"/>
<dbReference type="EMBL" id="KN832974">
    <property type="protein sequence ID" value="KIM89594.1"/>
    <property type="molecule type" value="Genomic_DNA"/>
</dbReference>
<dbReference type="Proteomes" id="UP000054166">
    <property type="component" value="Unassembled WGS sequence"/>
</dbReference>
<evidence type="ECO:0000313" key="1">
    <source>
        <dbReference type="EMBL" id="KIM89594.1"/>
    </source>
</evidence>
<sequence>MSLSRYPLISHALRTSTPFPCTCSQQASCCTEAPERRSFLPSFTPRELWLYSRDC</sequence>
<keyword evidence="2" id="KW-1185">Reference proteome</keyword>
<evidence type="ECO:0000313" key="2">
    <source>
        <dbReference type="Proteomes" id="UP000054166"/>
    </source>
</evidence>
<reference evidence="2" key="2">
    <citation type="submission" date="2015-01" db="EMBL/GenBank/DDBJ databases">
        <title>Evolutionary Origins and Diversification of the Mycorrhizal Mutualists.</title>
        <authorList>
            <consortium name="DOE Joint Genome Institute"/>
            <consortium name="Mycorrhizal Genomics Consortium"/>
            <person name="Kohler A."/>
            <person name="Kuo A."/>
            <person name="Nagy L.G."/>
            <person name="Floudas D."/>
            <person name="Copeland A."/>
            <person name="Barry K.W."/>
            <person name="Cichocki N."/>
            <person name="Veneault-Fourrey C."/>
            <person name="LaButti K."/>
            <person name="Lindquist E.A."/>
            <person name="Lipzen A."/>
            <person name="Lundell T."/>
            <person name="Morin E."/>
            <person name="Murat C."/>
            <person name="Riley R."/>
            <person name="Ohm R."/>
            <person name="Sun H."/>
            <person name="Tunlid A."/>
            <person name="Henrissat B."/>
            <person name="Grigoriev I.V."/>
            <person name="Hibbett D.S."/>
            <person name="Martin F."/>
        </authorList>
    </citation>
    <scope>NUCLEOTIDE SEQUENCE [LARGE SCALE GENOMIC DNA]</scope>
    <source>
        <strain evidence="2">F 1598</strain>
    </source>
</reference>
<dbReference type="AlphaFoldDB" id="A0A0C3GD41"/>
<accession>A0A0C3GD41</accession>
<dbReference type="InParanoid" id="A0A0C3GD41"/>
<protein>
    <submittedName>
        <fullName evidence="1">Uncharacterized protein</fullName>
    </submittedName>
</protein>
<reference evidence="1 2" key="1">
    <citation type="submission" date="2014-04" db="EMBL/GenBank/DDBJ databases">
        <authorList>
            <consortium name="DOE Joint Genome Institute"/>
            <person name="Kuo A."/>
            <person name="Tarkka M."/>
            <person name="Buscot F."/>
            <person name="Kohler A."/>
            <person name="Nagy L.G."/>
            <person name="Floudas D."/>
            <person name="Copeland A."/>
            <person name="Barry K.W."/>
            <person name="Cichocki N."/>
            <person name="Veneault-Fourrey C."/>
            <person name="LaButti K."/>
            <person name="Lindquist E.A."/>
            <person name="Lipzen A."/>
            <person name="Lundell T."/>
            <person name="Morin E."/>
            <person name="Murat C."/>
            <person name="Sun H."/>
            <person name="Tunlid A."/>
            <person name="Henrissat B."/>
            <person name="Grigoriev I.V."/>
            <person name="Hibbett D.S."/>
            <person name="Martin F."/>
            <person name="Nordberg H.P."/>
            <person name="Cantor M.N."/>
            <person name="Hua S.X."/>
        </authorList>
    </citation>
    <scope>NUCLEOTIDE SEQUENCE [LARGE SCALE GENOMIC DNA]</scope>
    <source>
        <strain evidence="1 2">F 1598</strain>
    </source>
</reference>
<name>A0A0C3GD41_PILCF</name>
<proteinExistence type="predicted"/>